<keyword evidence="5" id="KW-0547">Nucleotide-binding</keyword>
<dbReference type="PANTHER" id="PTHR46390:SF1">
    <property type="entry name" value="MANNOSE-1-PHOSPHATE GUANYLYLTRANSFERASE"/>
    <property type="match status" value="1"/>
</dbReference>
<dbReference type="InterPro" id="IPR005835">
    <property type="entry name" value="NTP_transferase_dom"/>
</dbReference>
<evidence type="ECO:0000256" key="2">
    <source>
        <dbReference type="ARBA" id="ARBA00012387"/>
    </source>
</evidence>
<comment type="catalytic activity">
    <reaction evidence="7">
        <text>alpha-D-mannose 1-phosphate + GTP + H(+) = GDP-alpha-D-mannose + diphosphate</text>
        <dbReference type="Rhea" id="RHEA:15229"/>
        <dbReference type="ChEBI" id="CHEBI:15378"/>
        <dbReference type="ChEBI" id="CHEBI:33019"/>
        <dbReference type="ChEBI" id="CHEBI:37565"/>
        <dbReference type="ChEBI" id="CHEBI:57527"/>
        <dbReference type="ChEBI" id="CHEBI:58409"/>
        <dbReference type="EC" id="2.7.7.13"/>
    </reaction>
</comment>
<dbReference type="InterPro" id="IPR001538">
    <property type="entry name" value="Man6P_isomerase-2_C"/>
</dbReference>
<dbReference type="InterPro" id="IPR011051">
    <property type="entry name" value="RmlC_Cupin_sf"/>
</dbReference>
<dbReference type="InterPro" id="IPR051161">
    <property type="entry name" value="Mannose-6P_isomerase_type2"/>
</dbReference>
<evidence type="ECO:0000256" key="4">
    <source>
        <dbReference type="ARBA" id="ARBA00022695"/>
    </source>
</evidence>
<keyword evidence="13" id="KW-1185">Reference proteome</keyword>
<keyword evidence="12" id="KW-0413">Isomerase</keyword>
<gene>
    <name evidence="12" type="ORF">GPA25_08750</name>
</gene>
<name>A0ABX1Q912_9RHOO</name>
<protein>
    <recommendedName>
        <fullName evidence="2">mannose-1-phosphate guanylyltransferase</fullName>
        <ecNumber evidence="2">2.7.7.13</ecNumber>
    </recommendedName>
</protein>
<evidence type="ECO:0000259" key="9">
    <source>
        <dbReference type="Pfam" id="PF00483"/>
    </source>
</evidence>
<reference evidence="12 13" key="1">
    <citation type="submission" date="2019-12" db="EMBL/GenBank/DDBJ databases">
        <title>Comparative genomics gives insights into the taxonomy of the Azoarcus-Aromatoleum group and reveals separate origins of nif in the plant-associated Azoarcus and non-plant-associated Aromatoleum sub-groups.</title>
        <authorList>
            <person name="Lafos M."/>
            <person name="Maluk M."/>
            <person name="Batista M."/>
            <person name="Junghare M."/>
            <person name="Carmona M."/>
            <person name="Faoro H."/>
            <person name="Cruz L.M."/>
            <person name="Battistoni F."/>
            <person name="De Souza E."/>
            <person name="Pedrosa F."/>
            <person name="Chen W.-M."/>
            <person name="Poole P.S."/>
            <person name="Dixon R.A."/>
            <person name="James E.K."/>
        </authorList>
    </citation>
    <scope>NUCLEOTIDE SEQUENCE [LARGE SCALE GENOMIC DNA]</scope>
    <source>
        <strain evidence="12 13">22Lin</strain>
    </source>
</reference>
<organism evidence="12 13">
    <name type="scientific">Aromatoleum diolicum</name>
    <dbReference type="NCBI Taxonomy" id="75796"/>
    <lineage>
        <taxon>Bacteria</taxon>
        <taxon>Pseudomonadati</taxon>
        <taxon>Pseudomonadota</taxon>
        <taxon>Betaproteobacteria</taxon>
        <taxon>Rhodocyclales</taxon>
        <taxon>Rhodocyclaceae</taxon>
        <taxon>Aromatoleum</taxon>
    </lineage>
</organism>
<evidence type="ECO:0000256" key="6">
    <source>
        <dbReference type="ARBA" id="ARBA00023134"/>
    </source>
</evidence>
<feature type="domain" description="Nucleotidyl transferase" evidence="9">
    <location>
        <begin position="5"/>
        <end position="296"/>
    </location>
</feature>
<dbReference type="InterPro" id="IPR049577">
    <property type="entry name" value="GMPP_N"/>
</dbReference>
<evidence type="ECO:0000256" key="8">
    <source>
        <dbReference type="RuleBase" id="RU004190"/>
    </source>
</evidence>
<comment type="similarity">
    <text evidence="1 8">Belongs to the mannose-6-phosphate isomerase type 2 family.</text>
</comment>
<dbReference type="SUPFAM" id="SSF53448">
    <property type="entry name" value="Nucleotide-diphospho-sugar transferases"/>
    <property type="match status" value="1"/>
</dbReference>
<dbReference type="InterPro" id="IPR054566">
    <property type="entry name" value="ManC/GMP-like_b-helix"/>
</dbReference>
<dbReference type="InterPro" id="IPR014710">
    <property type="entry name" value="RmlC-like_jellyroll"/>
</dbReference>
<dbReference type="EC" id="2.7.7.13" evidence="2"/>
<dbReference type="CDD" id="cd02509">
    <property type="entry name" value="GDP-M1P_Guanylyltransferase"/>
    <property type="match status" value="1"/>
</dbReference>
<dbReference type="Proteomes" id="UP000648984">
    <property type="component" value="Unassembled WGS sequence"/>
</dbReference>
<dbReference type="Pfam" id="PF01050">
    <property type="entry name" value="MannoseP_isomer"/>
    <property type="match status" value="1"/>
</dbReference>
<dbReference type="InterPro" id="IPR029044">
    <property type="entry name" value="Nucleotide-diphossugar_trans"/>
</dbReference>
<evidence type="ECO:0000259" key="10">
    <source>
        <dbReference type="Pfam" id="PF01050"/>
    </source>
</evidence>
<evidence type="ECO:0000256" key="1">
    <source>
        <dbReference type="ARBA" id="ARBA00006115"/>
    </source>
</evidence>
<feature type="domain" description="Mannose-6-phosphate isomerase type II C-terminal" evidence="10">
    <location>
        <begin position="362"/>
        <end position="476"/>
    </location>
</feature>
<dbReference type="InterPro" id="IPR006375">
    <property type="entry name" value="Man1P_GuaTrfase/Man6P_Isoase"/>
</dbReference>
<dbReference type="Pfam" id="PF22640">
    <property type="entry name" value="ManC_GMP_beta-helix"/>
    <property type="match status" value="1"/>
</dbReference>
<evidence type="ECO:0000256" key="5">
    <source>
        <dbReference type="ARBA" id="ARBA00022741"/>
    </source>
</evidence>
<evidence type="ECO:0000259" key="11">
    <source>
        <dbReference type="Pfam" id="PF22640"/>
    </source>
</evidence>
<dbReference type="NCBIfam" id="TIGR01479">
    <property type="entry name" value="GMP_PMI"/>
    <property type="match status" value="1"/>
</dbReference>
<comment type="caution">
    <text evidence="12">The sequence shown here is derived from an EMBL/GenBank/DDBJ whole genome shotgun (WGS) entry which is preliminary data.</text>
</comment>
<evidence type="ECO:0000256" key="3">
    <source>
        <dbReference type="ARBA" id="ARBA00022679"/>
    </source>
</evidence>
<evidence type="ECO:0000313" key="13">
    <source>
        <dbReference type="Proteomes" id="UP000648984"/>
    </source>
</evidence>
<dbReference type="RefSeq" id="WP_169259990.1">
    <property type="nucleotide sequence ID" value="NZ_WTVQ01000011.1"/>
</dbReference>
<sequence>MYLHPVILSGGSGTRLWPLSREQYPKQLIALIGNDTMLQQTAMRLAGFSGSLPVAREPIVVCNEEYRFITAEQMRAIGCATQHILLEPVGRNTAPALTLAALTVNRENTDGVLLVMPADHVIRDREAFHRAVATGLDAAKAGAMVAFGIVPERAETGYGYIRVGAEAAPGVHQVAAFVEKPDAQTATEYVASGAYLWNSGLFMVRAAIWLKAIAHFNPAMLTACEAGIDAAARDADFVRVGREAFEACPSDSIDYAVMEKLAAAPELGIAPQVVPMSVGWSDVGAWDALWALAEKDDAGNAGRGDVLFEATTDSLVHATSRMVVCLGVDSLVVVETADAVMVANKEHTQDVKKIVARLKAENRTQALAHRKIHRPWGCYDSIDNGGRFQVKHIEVKPGAALSLQMHHHRAEHWIVVRGTAKVTRGDETFLLTENQSTYIPLGVTHRLENPGKMTLEMIEVQSGSYLGEDDIVRFEDTYGRR</sequence>
<evidence type="ECO:0000313" key="12">
    <source>
        <dbReference type="EMBL" id="NMG74844.1"/>
    </source>
</evidence>
<dbReference type="Gene3D" id="2.60.120.10">
    <property type="entry name" value="Jelly Rolls"/>
    <property type="match status" value="1"/>
</dbReference>
<dbReference type="GO" id="GO:0004475">
    <property type="term" value="F:mannose-1-phosphate guanylyltransferase (GTP) activity"/>
    <property type="evidence" value="ECO:0007669"/>
    <property type="project" value="UniProtKB-EC"/>
</dbReference>
<dbReference type="Gene3D" id="3.90.550.10">
    <property type="entry name" value="Spore Coat Polysaccharide Biosynthesis Protein SpsA, Chain A"/>
    <property type="match status" value="1"/>
</dbReference>
<dbReference type="EMBL" id="WTVQ01000011">
    <property type="protein sequence ID" value="NMG74844.1"/>
    <property type="molecule type" value="Genomic_DNA"/>
</dbReference>
<dbReference type="SUPFAM" id="SSF51182">
    <property type="entry name" value="RmlC-like cupins"/>
    <property type="match status" value="1"/>
</dbReference>
<keyword evidence="3 12" id="KW-0808">Transferase</keyword>
<dbReference type="GO" id="GO:0004476">
    <property type="term" value="F:mannose-6-phosphate isomerase activity"/>
    <property type="evidence" value="ECO:0007669"/>
    <property type="project" value="UniProtKB-EC"/>
</dbReference>
<dbReference type="Pfam" id="PF00483">
    <property type="entry name" value="NTP_transferase"/>
    <property type="match status" value="1"/>
</dbReference>
<proteinExistence type="inferred from homology"/>
<feature type="domain" description="MannoseP isomerase/GMP-like beta-helix" evidence="11">
    <location>
        <begin position="311"/>
        <end position="358"/>
    </location>
</feature>
<dbReference type="PANTHER" id="PTHR46390">
    <property type="entry name" value="MANNOSE-1-PHOSPHATE GUANYLYLTRANSFERASE"/>
    <property type="match status" value="1"/>
</dbReference>
<keyword evidence="4 12" id="KW-0548">Nucleotidyltransferase</keyword>
<accession>A0ABX1Q912</accession>
<keyword evidence="6" id="KW-0342">GTP-binding</keyword>
<evidence type="ECO:0000256" key="7">
    <source>
        <dbReference type="ARBA" id="ARBA00047343"/>
    </source>
</evidence>
<dbReference type="CDD" id="cd02213">
    <property type="entry name" value="cupin_PMI_typeII_C"/>
    <property type="match status" value="1"/>
</dbReference>